<protein>
    <submittedName>
        <fullName evidence="1">Uncharacterized protein</fullName>
    </submittedName>
</protein>
<dbReference type="AlphaFoldDB" id="A0A0B6YE30"/>
<proteinExistence type="predicted"/>
<accession>A0A0B6YE30</accession>
<feature type="non-terminal residue" evidence="1">
    <location>
        <position position="85"/>
    </location>
</feature>
<sequence length="85" mass="9522">MECLDFDDISSVDLIAGMKVNPGCTPIKFSHSTNEDQVFEDYGKNQIPCPVNTTYTQSSSSTPPSILRRGKYRQHRGIDLDVELI</sequence>
<dbReference type="EMBL" id="HACG01006925">
    <property type="protein sequence ID" value="CEK53790.1"/>
    <property type="molecule type" value="Transcribed_RNA"/>
</dbReference>
<reference evidence="1" key="1">
    <citation type="submission" date="2014-12" db="EMBL/GenBank/DDBJ databases">
        <title>Insight into the proteome of Arion vulgaris.</title>
        <authorList>
            <person name="Aradska J."/>
            <person name="Bulat T."/>
            <person name="Smidak R."/>
            <person name="Sarate P."/>
            <person name="Gangsoo J."/>
            <person name="Sialana F."/>
            <person name="Bilban M."/>
            <person name="Lubec G."/>
        </authorList>
    </citation>
    <scope>NUCLEOTIDE SEQUENCE</scope>
    <source>
        <tissue evidence="1">Skin</tissue>
    </source>
</reference>
<name>A0A0B6YE30_9EUPU</name>
<evidence type="ECO:0000313" key="1">
    <source>
        <dbReference type="EMBL" id="CEK53790.1"/>
    </source>
</evidence>
<gene>
    <name evidence="1" type="primary">ORF21245</name>
</gene>
<organism evidence="1">
    <name type="scientific">Arion vulgaris</name>
    <dbReference type="NCBI Taxonomy" id="1028688"/>
    <lineage>
        <taxon>Eukaryota</taxon>
        <taxon>Metazoa</taxon>
        <taxon>Spiralia</taxon>
        <taxon>Lophotrochozoa</taxon>
        <taxon>Mollusca</taxon>
        <taxon>Gastropoda</taxon>
        <taxon>Heterobranchia</taxon>
        <taxon>Euthyneura</taxon>
        <taxon>Panpulmonata</taxon>
        <taxon>Eupulmonata</taxon>
        <taxon>Stylommatophora</taxon>
        <taxon>Helicina</taxon>
        <taxon>Arionoidea</taxon>
        <taxon>Arionidae</taxon>
        <taxon>Arion</taxon>
    </lineage>
</organism>